<comment type="caution">
    <text evidence="2">The sequence shown here is derived from an EMBL/GenBank/DDBJ whole genome shotgun (WGS) entry which is preliminary data.</text>
</comment>
<evidence type="ECO:0000313" key="3">
    <source>
        <dbReference type="Proteomes" id="UP000445582"/>
    </source>
</evidence>
<dbReference type="PANTHER" id="PTHR12126">
    <property type="entry name" value="NADH-UBIQUINONE OXIDOREDUCTASE 39 KDA SUBUNIT-RELATED"/>
    <property type="match status" value="1"/>
</dbReference>
<organism evidence="2 3">
    <name type="scientific">Qipengyuania oceanensis</name>
    <dbReference type="NCBI Taxonomy" id="1463597"/>
    <lineage>
        <taxon>Bacteria</taxon>
        <taxon>Pseudomonadati</taxon>
        <taxon>Pseudomonadota</taxon>
        <taxon>Alphaproteobacteria</taxon>
        <taxon>Sphingomonadales</taxon>
        <taxon>Erythrobacteraceae</taxon>
        <taxon>Qipengyuania</taxon>
    </lineage>
</organism>
<dbReference type="Proteomes" id="UP000445582">
    <property type="component" value="Unassembled WGS sequence"/>
</dbReference>
<name>A0A844YIB7_9SPHN</name>
<dbReference type="PANTHER" id="PTHR12126:SF11">
    <property type="entry name" value="NADH DEHYDROGENASE [UBIQUINONE] 1 ALPHA SUBCOMPLEX SUBUNIT 9, MITOCHONDRIAL"/>
    <property type="match status" value="1"/>
</dbReference>
<dbReference type="RefSeq" id="WP_160673313.1">
    <property type="nucleotide sequence ID" value="NZ_WTYN01000001.1"/>
</dbReference>
<gene>
    <name evidence="2" type="ORF">GRI48_07190</name>
</gene>
<keyword evidence="3" id="KW-1185">Reference proteome</keyword>
<accession>A0A844YIB7</accession>
<evidence type="ECO:0000313" key="2">
    <source>
        <dbReference type="EMBL" id="MXO62788.1"/>
    </source>
</evidence>
<evidence type="ECO:0000259" key="1">
    <source>
        <dbReference type="Pfam" id="PF13460"/>
    </source>
</evidence>
<feature type="domain" description="NAD(P)-binding" evidence="1">
    <location>
        <begin position="16"/>
        <end position="156"/>
    </location>
</feature>
<dbReference type="OrthoDB" id="9776313at2"/>
<dbReference type="EMBL" id="WTYN01000001">
    <property type="protein sequence ID" value="MXO62788.1"/>
    <property type="molecule type" value="Genomic_DNA"/>
</dbReference>
<protein>
    <submittedName>
        <fullName evidence="2">NAD(P)H-binding protein</fullName>
    </submittedName>
</protein>
<dbReference type="Gene3D" id="3.40.50.720">
    <property type="entry name" value="NAD(P)-binding Rossmann-like Domain"/>
    <property type="match status" value="1"/>
</dbReference>
<reference evidence="2 3" key="1">
    <citation type="submission" date="2019-12" db="EMBL/GenBank/DDBJ databases">
        <title>Genomic-based taxomic classification of the family Erythrobacteraceae.</title>
        <authorList>
            <person name="Xu L."/>
        </authorList>
    </citation>
    <scope>NUCLEOTIDE SEQUENCE [LARGE SCALE GENOMIC DNA]</scope>
    <source>
        <strain evidence="2 3">MCCC 1A09965</strain>
    </source>
</reference>
<dbReference type="GO" id="GO:0044877">
    <property type="term" value="F:protein-containing complex binding"/>
    <property type="evidence" value="ECO:0007669"/>
    <property type="project" value="TreeGrafter"/>
</dbReference>
<dbReference type="InterPro" id="IPR051207">
    <property type="entry name" value="ComplexI_NDUFA9_subunit"/>
</dbReference>
<sequence length="316" mass="33638">MANSDALNGKLVVLVGGSGFFGTHIAQDLLERGARLRIASRNPETSFKLKPLANLGQLQFARCDVTRRDSLEASLQGADAVVYLVGTFEGNQKALQATGAGNAARIAGEQGAQAFVYVSAIGADAQDEESGYAATKGLGEKLVLEGFPAATIVRPSIIFGEDDQFVNMFAGLIGKLPALPVFGPDSRIQPVWVDDAAEAVVNALADPGKHGGKTYELAGPEVIDMEELHQRIARAQGRERTFLPVPDFAARIFAALPGTPINSDQFLLLKRGSVAGDTLPGIEKLGVSPKPLSLFLERWMVRYRKHGRFGDGPSLA</sequence>
<dbReference type="InterPro" id="IPR036291">
    <property type="entry name" value="NAD(P)-bd_dom_sf"/>
</dbReference>
<dbReference type="Pfam" id="PF13460">
    <property type="entry name" value="NAD_binding_10"/>
    <property type="match status" value="1"/>
</dbReference>
<dbReference type="SUPFAM" id="SSF51735">
    <property type="entry name" value="NAD(P)-binding Rossmann-fold domains"/>
    <property type="match status" value="1"/>
</dbReference>
<dbReference type="AlphaFoldDB" id="A0A844YIB7"/>
<dbReference type="InterPro" id="IPR016040">
    <property type="entry name" value="NAD(P)-bd_dom"/>
</dbReference>
<dbReference type="CDD" id="cd05271">
    <property type="entry name" value="NDUFA9_like_SDR_a"/>
    <property type="match status" value="1"/>
</dbReference>
<proteinExistence type="predicted"/>